<keyword evidence="2" id="KW-0645">Protease</keyword>
<dbReference type="PANTHER" id="PTHR11802">
    <property type="entry name" value="SERINE PROTEASE FAMILY S10 SERINE CARBOXYPEPTIDASE"/>
    <property type="match status" value="1"/>
</dbReference>
<dbReference type="GO" id="GO:0004185">
    <property type="term" value="F:serine-type carboxypeptidase activity"/>
    <property type="evidence" value="ECO:0007669"/>
    <property type="project" value="InterPro"/>
</dbReference>
<dbReference type="GO" id="GO:0006508">
    <property type="term" value="P:proteolysis"/>
    <property type="evidence" value="ECO:0007669"/>
    <property type="project" value="InterPro"/>
</dbReference>
<evidence type="ECO:0000313" key="3">
    <source>
        <dbReference type="Proteomes" id="UP000215914"/>
    </source>
</evidence>
<organism evidence="2 3">
    <name type="scientific">Helianthus annuus</name>
    <name type="common">Common sunflower</name>
    <dbReference type="NCBI Taxonomy" id="4232"/>
    <lineage>
        <taxon>Eukaryota</taxon>
        <taxon>Viridiplantae</taxon>
        <taxon>Streptophyta</taxon>
        <taxon>Embryophyta</taxon>
        <taxon>Tracheophyta</taxon>
        <taxon>Spermatophyta</taxon>
        <taxon>Magnoliopsida</taxon>
        <taxon>eudicotyledons</taxon>
        <taxon>Gunneridae</taxon>
        <taxon>Pentapetalae</taxon>
        <taxon>asterids</taxon>
        <taxon>campanulids</taxon>
        <taxon>Asterales</taxon>
        <taxon>Asteraceae</taxon>
        <taxon>Asteroideae</taxon>
        <taxon>Heliantheae alliance</taxon>
        <taxon>Heliantheae</taxon>
        <taxon>Helianthus</taxon>
    </lineage>
</organism>
<dbReference type="PRINTS" id="PR00724">
    <property type="entry name" value="CRBOXYPTASEC"/>
</dbReference>
<protein>
    <submittedName>
        <fullName evidence="2">Peptidase S10, serine carboxypeptidase, alpha/Beta hydrolase</fullName>
    </submittedName>
</protein>
<comment type="similarity">
    <text evidence="1">Belongs to the peptidase S10 family.</text>
</comment>
<dbReference type="Gramene" id="mRNA:HanXRQr2_Chr14g0628511">
    <property type="protein sequence ID" value="mRNA:HanXRQr2_Chr14g0628511"/>
    <property type="gene ID" value="HanXRQr2_Chr14g0628511"/>
</dbReference>
<name>A0A9K3E6G6_HELAN</name>
<dbReference type="Proteomes" id="UP000215914">
    <property type="component" value="Unassembled WGS sequence"/>
</dbReference>
<dbReference type="EMBL" id="MNCJ02000329">
    <property type="protein sequence ID" value="KAF5767761.1"/>
    <property type="molecule type" value="Genomic_DNA"/>
</dbReference>
<proteinExistence type="inferred from homology"/>
<dbReference type="GO" id="GO:0019748">
    <property type="term" value="P:secondary metabolic process"/>
    <property type="evidence" value="ECO:0000318"/>
    <property type="project" value="GO_Central"/>
</dbReference>
<evidence type="ECO:0000256" key="1">
    <source>
        <dbReference type="ARBA" id="ARBA00009431"/>
    </source>
</evidence>
<reference evidence="2" key="2">
    <citation type="submission" date="2020-06" db="EMBL/GenBank/DDBJ databases">
        <title>Helianthus annuus Genome sequencing and assembly Release 2.</title>
        <authorList>
            <person name="Gouzy J."/>
            <person name="Langlade N."/>
            <person name="Munos S."/>
        </authorList>
    </citation>
    <scope>NUCLEOTIDE SEQUENCE</scope>
    <source>
        <tissue evidence="2">Leaves</tissue>
    </source>
</reference>
<dbReference type="Pfam" id="PF00450">
    <property type="entry name" value="Peptidase_S10"/>
    <property type="match status" value="1"/>
</dbReference>
<keyword evidence="3" id="KW-1185">Reference proteome</keyword>
<dbReference type="PANTHER" id="PTHR11802:SF29">
    <property type="entry name" value="SERINE CARBOXYPEPTIDASE-LIKE 19"/>
    <property type="match status" value="1"/>
</dbReference>
<sequence>MLQPQLQQIQKEEWSIFQASKDPSLFIYVGVDEKEDVQLFYYFIQLESDPDHDALMLWITGRPGCSTISGLLYEIGLIQFEARFYNGSFPTLISTPYSWTKMASIIFLDLPVGTGFSYARTTRASHSTDIQLCDQAYEFMRKWFKSHPKFTSNPFYVGGDSNSGNPVPIITQLILDGNTFLRKHIMADYIV</sequence>
<keyword evidence="2" id="KW-0121">Carboxypeptidase</keyword>
<dbReference type="InterPro" id="IPR029058">
    <property type="entry name" value="AB_hydrolase_fold"/>
</dbReference>
<accession>A0A9K3E6G6</accession>
<comment type="caution">
    <text evidence="2">The sequence shown here is derived from an EMBL/GenBank/DDBJ whole genome shotgun (WGS) entry which is preliminary data.</text>
</comment>
<reference evidence="2" key="1">
    <citation type="journal article" date="2017" name="Nature">
        <title>The sunflower genome provides insights into oil metabolism, flowering and Asterid evolution.</title>
        <authorList>
            <person name="Badouin H."/>
            <person name="Gouzy J."/>
            <person name="Grassa C.J."/>
            <person name="Murat F."/>
            <person name="Staton S.E."/>
            <person name="Cottret L."/>
            <person name="Lelandais-Briere C."/>
            <person name="Owens G.L."/>
            <person name="Carrere S."/>
            <person name="Mayjonade B."/>
            <person name="Legrand L."/>
            <person name="Gill N."/>
            <person name="Kane N.C."/>
            <person name="Bowers J.E."/>
            <person name="Hubner S."/>
            <person name="Bellec A."/>
            <person name="Berard A."/>
            <person name="Berges H."/>
            <person name="Blanchet N."/>
            <person name="Boniface M.C."/>
            <person name="Brunel D."/>
            <person name="Catrice O."/>
            <person name="Chaidir N."/>
            <person name="Claudel C."/>
            <person name="Donnadieu C."/>
            <person name="Faraut T."/>
            <person name="Fievet G."/>
            <person name="Helmstetter N."/>
            <person name="King M."/>
            <person name="Knapp S.J."/>
            <person name="Lai Z."/>
            <person name="Le Paslier M.C."/>
            <person name="Lippi Y."/>
            <person name="Lorenzon L."/>
            <person name="Mandel J.R."/>
            <person name="Marage G."/>
            <person name="Marchand G."/>
            <person name="Marquand E."/>
            <person name="Bret-Mestries E."/>
            <person name="Morien E."/>
            <person name="Nambeesan S."/>
            <person name="Nguyen T."/>
            <person name="Pegot-Espagnet P."/>
            <person name="Pouilly N."/>
            <person name="Raftis F."/>
            <person name="Sallet E."/>
            <person name="Schiex T."/>
            <person name="Thomas J."/>
            <person name="Vandecasteele C."/>
            <person name="Vares D."/>
            <person name="Vear F."/>
            <person name="Vautrin S."/>
            <person name="Crespi M."/>
            <person name="Mangin B."/>
            <person name="Burke J.M."/>
            <person name="Salse J."/>
            <person name="Munos S."/>
            <person name="Vincourt P."/>
            <person name="Rieseberg L.H."/>
            <person name="Langlade N.B."/>
        </authorList>
    </citation>
    <scope>NUCLEOTIDE SEQUENCE</scope>
    <source>
        <tissue evidence="2">Leaves</tissue>
    </source>
</reference>
<dbReference type="AlphaFoldDB" id="A0A9K3E6G6"/>
<dbReference type="InterPro" id="IPR001563">
    <property type="entry name" value="Peptidase_S10"/>
</dbReference>
<evidence type="ECO:0000313" key="2">
    <source>
        <dbReference type="EMBL" id="KAF5767761.1"/>
    </source>
</evidence>
<gene>
    <name evidence="2" type="ORF">HanXRQr2_Chr14g0628511</name>
</gene>
<keyword evidence="2" id="KW-0378">Hydrolase</keyword>
<dbReference type="Gene3D" id="3.40.50.1820">
    <property type="entry name" value="alpha/beta hydrolase"/>
    <property type="match status" value="1"/>
</dbReference>
<dbReference type="SUPFAM" id="SSF53474">
    <property type="entry name" value="alpha/beta-Hydrolases"/>
    <property type="match status" value="1"/>
</dbReference>
<dbReference type="GO" id="GO:0016747">
    <property type="term" value="F:acyltransferase activity, transferring groups other than amino-acyl groups"/>
    <property type="evidence" value="ECO:0000318"/>
    <property type="project" value="GO_Central"/>
</dbReference>